<dbReference type="PANTHER" id="PTHR33112:SF12">
    <property type="entry name" value="HETEROKARYON INCOMPATIBILITY DOMAIN-CONTAINING PROTEIN"/>
    <property type="match status" value="1"/>
</dbReference>
<evidence type="ECO:0000313" key="1">
    <source>
        <dbReference type="EMBL" id="KAK1752631.1"/>
    </source>
</evidence>
<sequence>MVEVAFLALTEGTDIHQVNLTALRRFHAPNWMKTVTTSLNDHGSWSSRIVVRAAQHGFPAPGEGRPLGRTYDPEIIKLWHAKCVANHSTSCHPESNNGITPFPAKLKLIDVERWCIESVAPGQEPEYVALSYVWGNVKQPRLSANLVEFLSIPGALRRHVVLPRTIKDAILPERKHESLRSESAKSAPTHLRWCKIGDISVMEALEDPESWLRDSTWRKRGWTFQEELFSNRVVYFLRTNLLFKCGKATWRADIALEYLQSTGSETLPAYNDHYRHSVRSLMRQPHSTDRREAIDIFRKLVHAYMIRKLTREDDIERAFLGIANALRESIGPLYCGIPEKIFGEVIEGCWSWDLLLPRRDGFPSWSWVGWMRHIAIEPEPEPVLYIGPGPIREVSSIKYPEIGISAARPSKRDRRPLLRFFRFTQGSVARPEPLFAADSTREVPESGPVSFLYNHFVPDPDEIQQRHQKMLAEMPGRMMKPFLVFFTSLAFLSIKPTNYRFQGEEMSFTVHQPQLAKDTTRLTTIRLRRELYKRREEVICPFIVALENDGGFQLMMV</sequence>
<dbReference type="Proteomes" id="UP001239445">
    <property type="component" value="Unassembled WGS sequence"/>
</dbReference>
<dbReference type="AlphaFoldDB" id="A0AAJ0BB11"/>
<protein>
    <recommendedName>
        <fullName evidence="3">Heterokaryon incompatibility domain-containing protein</fullName>
    </recommendedName>
</protein>
<reference evidence="1" key="1">
    <citation type="submission" date="2023-06" db="EMBL/GenBank/DDBJ databases">
        <title>Genome-scale phylogeny and comparative genomics of the fungal order Sordariales.</title>
        <authorList>
            <consortium name="Lawrence Berkeley National Laboratory"/>
            <person name="Hensen N."/>
            <person name="Bonometti L."/>
            <person name="Westerberg I."/>
            <person name="Brannstrom I.O."/>
            <person name="Guillou S."/>
            <person name="Cros-Aarteil S."/>
            <person name="Calhoun S."/>
            <person name="Haridas S."/>
            <person name="Kuo A."/>
            <person name="Mondo S."/>
            <person name="Pangilinan J."/>
            <person name="Riley R."/>
            <person name="Labutti K."/>
            <person name="Andreopoulos B."/>
            <person name="Lipzen A."/>
            <person name="Chen C."/>
            <person name="Yanf M."/>
            <person name="Daum C."/>
            <person name="Ng V."/>
            <person name="Clum A."/>
            <person name="Steindorff A."/>
            <person name="Ohm R."/>
            <person name="Martin F."/>
            <person name="Silar P."/>
            <person name="Natvig D."/>
            <person name="Lalanne C."/>
            <person name="Gautier V."/>
            <person name="Ament-Velasquez S.L."/>
            <person name="Kruys A."/>
            <person name="Hutchinson M.I."/>
            <person name="Powell A.J."/>
            <person name="Barry K."/>
            <person name="Miller A.N."/>
            <person name="Grigoriev I.V."/>
            <person name="Debuchy R."/>
            <person name="Gladieux P."/>
            <person name="Thoren M.H."/>
            <person name="Johannesson H."/>
        </authorList>
    </citation>
    <scope>NUCLEOTIDE SEQUENCE</scope>
    <source>
        <strain evidence="1">PSN4</strain>
    </source>
</reference>
<keyword evidence="2" id="KW-1185">Reference proteome</keyword>
<organism evidence="1 2">
    <name type="scientific">Echria macrotheca</name>
    <dbReference type="NCBI Taxonomy" id="438768"/>
    <lineage>
        <taxon>Eukaryota</taxon>
        <taxon>Fungi</taxon>
        <taxon>Dikarya</taxon>
        <taxon>Ascomycota</taxon>
        <taxon>Pezizomycotina</taxon>
        <taxon>Sordariomycetes</taxon>
        <taxon>Sordariomycetidae</taxon>
        <taxon>Sordariales</taxon>
        <taxon>Schizotheciaceae</taxon>
        <taxon>Echria</taxon>
    </lineage>
</organism>
<dbReference type="EMBL" id="MU839839">
    <property type="protein sequence ID" value="KAK1752631.1"/>
    <property type="molecule type" value="Genomic_DNA"/>
</dbReference>
<dbReference type="PANTHER" id="PTHR33112">
    <property type="entry name" value="DOMAIN PROTEIN, PUTATIVE-RELATED"/>
    <property type="match status" value="1"/>
</dbReference>
<accession>A0AAJ0BB11</accession>
<evidence type="ECO:0000313" key="2">
    <source>
        <dbReference type="Proteomes" id="UP001239445"/>
    </source>
</evidence>
<evidence type="ECO:0008006" key="3">
    <source>
        <dbReference type="Google" id="ProtNLM"/>
    </source>
</evidence>
<comment type="caution">
    <text evidence="1">The sequence shown here is derived from an EMBL/GenBank/DDBJ whole genome shotgun (WGS) entry which is preliminary data.</text>
</comment>
<proteinExistence type="predicted"/>
<gene>
    <name evidence="1" type="ORF">QBC47DRAFT_432236</name>
</gene>
<name>A0AAJ0BB11_9PEZI</name>